<comment type="similarity">
    <text evidence="1 10">Belongs to the Nth/MutY family.</text>
</comment>
<dbReference type="GO" id="GO:0051539">
    <property type="term" value="F:4 iron, 4 sulfur cluster binding"/>
    <property type="evidence" value="ECO:0007669"/>
    <property type="project" value="UniProtKB-UniRule"/>
</dbReference>
<dbReference type="GO" id="GO:0003677">
    <property type="term" value="F:DNA binding"/>
    <property type="evidence" value="ECO:0007669"/>
    <property type="project" value="UniProtKB-UniRule"/>
</dbReference>
<keyword evidence="10" id="KW-0238">DNA-binding</keyword>
<comment type="cofactor">
    <cofactor evidence="10">
        <name>[4Fe-4S] cluster</name>
        <dbReference type="ChEBI" id="CHEBI:49883"/>
    </cofactor>
    <text evidence="10">Binds 1 [4Fe-4S] cluster.</text>
</comment>
<dbReference type="Pfam" id="PF00730">
    <property type="entry name" value="HhH-GPD"/>
    <property type="match status" value="1"/>
</dbReference>
<keyword evidence="9 10" id="KW-0326">Glycosidase</keyword>
<dbReference type="Pfam" id="PF00633">
    <property type="entry name" value="HHH"/>
    <property type="match status" value="1"/>
</dbReference>
<dbReference type="InterPro" id="IPR023170">
    <property type="entry name" value="HhH_base_excis_C"/>
</dbReference>
<evidence type="ECO:0000256" key="5">
    <source>
        <dbReference type="ARBA" id="ARBA00022801"/>
    </source>
</evidence>
<keyword evidence="12" id="KW-0255">Endonuclease</keyword>
<dbReference type="GO" id="GO:0140078">
    <property type="term" value="F:class I DNA-(apurinic or apyrimidinic site) endonuclease activity"/>
    <property type="evidence" value="ECO:0007669"/>
    <property type="project" value="UniProtKB-EC"/>
</dbReference>
<dbReference type="PANTHER" id="PTHR10359">
    <property type="entry name" value="A/G-SPECIFIC ADENINE GLYCOSYLASE/ENDONUCLEASE III"/>
    <property type="match status" value="1"/>
</dbReference>
<feature type="binding site" evidence="10">
    <location>
        <position position="217"/>
    </location>
    <ligand>
        <name>[4Fe-4S] cluster</name>
        <dbReference type="ChEBI" id="CHEBI:49883"/>
    </ligand>
</feature>
<keyword evidence="8 10" id="KW-0234">DNA repair</keyword>
<evidence type="ECO:0000313" key="12">
    <source>
        <dbReference type="EMBL" id="MBC5716680.1"/>
    </source>
</evidence>
<proteinExistence type="inferred from homology"/>
<dbReference type="InterPro" id="IPR000445">
    <property type="entry name" value="HhH_motif"/>
</dbReference>
<accession>A0A8J6IXM1</accession>
<dbReference type="CDD" id="cd00056">
    <property type="entry name" value="ENDO3c"/>
    <property type="match status" value="1"/>
</dbReference>
<dbReference type="GO" id="GO:0019104">
    <property type="term" value="F:DNA N-glycosylase activity"/>
    <property type="evidence" value="ECO:0007669"/>
    <property type="project" value="UniProtKB-UniRule"/>
</dbReference>
<dbReference type="AlphaFoldDB" id="A0A8J6IXM1"/>
<dbReference type="Gene3D" id="1.10.1670.10">
    <property type="entry name" value="Helix-hairpin-Helix base-excision DNA repair enzymes (C-terminal)"/>
    <property type="match status" value="1"/>
</dbReference>
<evidence type="ECO:0000256" key="2">
    <source>
        <dbReference type="ARBA" id="ARBA00022485"/>
    </source>
</evidence>
<feature type="domain" description="HhH-GPD" evidence="11">
    <location>
        <begin position="50"/>
        <end position="199"/>
    </location>
</feature>
<evidence type="ECO:0000256" key="7">
    <source>
        <dbReference type="ARBA" id="ARBA00023014"/>
    </source>
</evidence>
<dbReference type="InterPro" id="IPR005759">
    <property type="entry name" value="Nth"/>
</dbReference>
<keyword evidence="13" id="KW-1185">Reference proteome</keyword>
<dbReference type="PANTHER" id="PTHR10359:SF18">
    <property type="entry name" value="ENDONUCLEASE III"/>
    <property type="match status" value="1"/>
</dbReference>
<dbReference type="SUPFAM" id="SSF48150">
    <property type="entry name" value="DNA-glycosylase"/>
    <property type="match status" value="1"/>
</dbReference>
<dbReference type="InterPro" id="IPR003651">
    <property type="entry name" value="Endonuclease3_FeS-loop_motif"/>
</dbReference>
<evidence type="ECO:0000256" key="6">
    <source>
        <dbReference type="ARBA" id="ARBA00023004"/>
    </source>
</evidence>
<dbReference type="GO" id="GO:0046872">
    <property type="term" value="F:metal ion binding"/>
    <property type="evidence" value="ECO:0007669"/>
    <property type="project" value="UniProtKB-KW"/>
</dbReference>
<keyword evidence="10" id="KW-0456">Lyase</keyword>
<gene>
    <name evidence="10 12" type="primary">nth</name>
    <name evidence="12" type="ORF">H8S55_05000</name>
</gene>
<dbReference type="Proteomes" id="UP000602260">
    <property type="component" value="Unassembled WGS sequence"/>
</dbReference>
<protein>
    <recommendedName>
        <fullName evidence="10">Endonuclease III</fullName>
        <ecNumber evidence="10">4.2.99.18</ecNumber>
    </recommendedName>
    <alternativeName>
        <fullName evidence="10">DNA-(apurinic or apyrimidinic site) lyase</fullName>
    </alternativeName>
</protein>
<dbReference type="PIRSF" id="PIRSF001435">
    <property type="entry name" value="Nth"/>
    <property type="match status" value="1"/>
</dbReference>
<dbReference type="GO" id="GO:0006285">
    <property type="term" value="P:base-excision repair, AP site formation"/>
    <property type="evidence" value="ECO:0007669"/>
    <property type="project" value="TreeGrafter"/>
</dbReference>
<evidence type="ECO:0000256" key="9">
    <source>
        <dbReference type="ARBA" id="ARBA00023295"/>
    </source>
</evidence>
<comment type="function">
    <text evidence="10">DNA repair enzyme that has both DNA N-glycosylase activity and AP-lyase activity. The DNA N-glycosylase activity releases various damaged pyrimidines from DNA by cleaving the N-glycosidic bond, leaving an AP (apurinic/apyrimidinic) site. The AP-lyase activity cleaves the phosphodiester bond 3' to the AP site by a beta-elimination, leaving a 3'-terminal unsaturated sugar and a product with a terminal 5'-phosphate.</text>
</comment>
<comment type="caution">
    <text evidence="12">The sequence shown here is derived from an EMBL/GenBank/DDBJ whole genome shotgun (WGS) entry which is preliminary data.</text>
</comment>
<feature type="binding site" evidence="10">
    <location>
        <position position="201"/>
    </location>
    <ligand>
        <name>[4Fe-4S] cluster</name>
        <dbReference type="ChEBI" id="CHEBI:49883"/>
    </ligand>
</feature>
<dbReference type="EMBL" id="JACOPN010000003">
    <property type="protein sequence ID" value="MBC5716680.1"/>
    <property type="molecule type" value="Genomic_DNA"/>
</dbReference>
<dbReference type="NCBIfam" id="TIGR01083">
    <property type="entry name" value="nth"/>
    <property type="match status" value="1"/>
</dbReference>
<dbReference type="EC" id="4.2.99.18" evidence="10"/>
<evidence type="ECO:0000259" key="11">
    <source>
        <dbReference type="SMART" id="SM00478"/>
    </source>
</evidence>
<dbReference type="SMART" id="SM00525">
    <property type="entry name" value="FES"/>
    <property type="match status" value="1"/>
</dbReference>
<dbReference type="Gene3D" id="1.10.340.30">
    <property type="entry name" value="Hypothetical protein, domain 2"/>
    <property type="match status" value="1"/>
</dbReference>
<evidence type="ECO:0000256" key="3">
    <source>
        <dbReference type="ARBA" id="ARBA00022723"/>
    </source>
</evidence>
<organism evidence="12 13">
    <name type="scientific">Flintibacter faecis</name>
    <dbReference type="NCBI Taxonomy" id="2763047"/>
    <lineage>
        <taxon>Bacteria</taxon>
        <taxon>Bacillati</taxon>
        <taxon>Bacillota</taxon>
        <taxon>Clostridia</taxon>
        <taxon>Eubacteriales</taxon>
        <taxon>Flintibacter</taxon>
    </lineage>
</organism>
<evidence type="ECO:0000256" key="1">
    <source>
        <dbReference type="ARBA" id="ARBA00008343"/>
    </source>
</evidence>
<dbReference type="FunFam" id="1.10.340.30:FF:000001">
    <property type="entry name" value="Endonuclease III"/>
    <property type="match status" value="1"/>
</dbReference>
<dbReference type="InterPro" id="IPR003265">
    <property type="entry name" value="HhH-GPD_domain"/>
</dbReference>
<reference evidence="12" key="1">
    <citation type="submission" date="2020-08" db="EMBL/GenBank/DDBJ databases">
        <title>Genome public.</title>
        <authorList>
            <person name="Liu C."/>
            <person name="Sun Q."/>
        </authorList>
    </citation>
    <scope>NUCLEOTIDE SEQUENCE</scope>
    <source>
        <strain evidence="12">BX5</strain>
    </source>
</reference>
<keyword evidence="3 10" id="KW-0479">Metal-binding</keyword>
<keyword evidence="2 10" id="KW-0004">4Fe-4S</keyword>
<keyword evidence="12" id="KW-0540">Nuclease</keyword>
<keyword evidence="6 10" id="KW-0408">Iron</keyword>
<comment type="catalytic activity">
    <reaction evidence="10">
        <text>2'-deoxyribonucleotide-(2'-deoxyribose 5'-phosphate)-2'-deoxyribonucleotide-DNA = a 3'-end 2'-deoxyribonucleotide-(2,3-dehydro-2,3-deoxyribose 5'-phosphate)-DNA + a 5'-end 5'-phospho-2'-deoxyribonucleoside-DNA + H(+)</text>
        <dbReference type="Rhea" id="RHEA:66592"/>
        <dbReference type="Rhea" id="RHEA-COMP:13180"/>
        <dbReference type="Rhea" id="RHEA-COMP:16897"/>
        <dbReference type="Rhea" id="RHEA-COMP:17067"/>
        <dbReference type="ChEBI" id="CHEBI:15378"/>
        <dbReference type="ChEBI" id="CHEBI:136412"/>
        <dbReference type="ChEBI" id="CHEBI:157695"/>
        <dbReference type="ChEBI" id="CHEBI:167181"/>
        <dbReference type="EC" id="4.2.99.18"/>
    </reaction>
</comment>
<feature type="binding site" evidence="10">
    <location>
        <position position="211"/>
    </location>
    <ligand>
        <name>[4Fe-4S] cluster</name>
        <dbReference type="ChEBI" id="CHEBI:49883"/>
    </ligand>
</feature>
<keyword evidence="5 10" id="KW-0378">Hydrolase</keyword>
<dbReference type="InterPro" id="IPR011257">
    <property type="entry name" value="DNA_glycosylase"/>
</dbReference>
<evidence type="ECO:0000256" key="10">
    <source>
        <dbReference type="HAMAP-Rule" id="MF_00942"/>
    </source>
</evidence>
<feature type="binding site" evidence="10">
    <location>
        <position position="208"/>
    </location>
    <ligand>
        <name>[4Fe-4S] cluster</name>
        <dbReference type="ChEBI" id="CHEBI:49883"/>
    </ligand>
</feature>
<evidence type="ECO:0000256" key="8">
    <source>
        <dbReference type="ARBA" id="ARBA00023204"/>
    </source>
</evidence>
<evidence type="ECO:0000256" key="4">
    <source>
        <dbReference type="ARBA" id="ARBA00022763"/>
    </source>
</evidence>
<keyword evidence="7 10" id="KW-0411">Iron-sulfur</keyword>
<name>A0A8J6IXM1_9FIRM</name>
<evidence type="ECO:0000313" key="13">
    <source>
        <dbReference type="Proteomes" id="UP000602260"/>
    </source>
</evidence>
<keyword evidence="4 10" id="KW-0227">DNA damage</keyword>
<dbReference type="HAMAP" id="MF_00942">
    <property type="entry name" value="Nth"/>
    <property type="match status" value="1"/>
</dbReference>
<sequence>MTLSKGDAAAVGKTPEQVRAIVEELKALYPDSLCSLQYEKDYELLFAVRLAAQCTDERVNQVTPALYARFPTLEALAGADVAEVERYVHSTGFFRAKARDIVLSAQMLLRDYGGRVPGTMEELLKLPGVGRKTANLILGDVYHVPGVVVADTHCIRITGLLGLTDGSKDPGKVEQQLRRVLPPEESNNFCHRMVLHGRAVCIARRPQCQSCTLRPWCDYFMKNGEEETP</sequence>
<dbReference type="SMART" id="SM00478">
    <property type="entry name" value="ENDO3c"/>
    <property type="match status" value="1"/>
</dbReference>